<accession>A0A5B0R8W6</accession>
<dbReference type="EMBL" id="VDEP01000237">
    <property type="protein sequence ID" value="KAA1121758.1"/>
    <property type="molecule type" value="Genomic_DNA"/>
</dbReference>
<sequence length="508" mass="56067">MNTRNNTDPNDLLPLSDPEAIIRSNNAEQRRLKQLNSNSTVPPSLPSDTTPPATMADETAPALETSGSTRTADATDMQTAKDWFKSVFKLQHAAIIEAQNDRRQAAEERRQAIEDRRTDRQLLMSAHQANAARISRLEDLLLALNVKNEVDARPVQPSPGRVDLQKFRTSDGPIYRGPFQTVEPFLRWIHGVQIFFDTKDVTNSADRIKILGNLIAETNLQSFYANEASSFLTKSWDDFKIRMFDFALPTNWRSGLQRQSLFNFDASEASKLGDLQLAQFVVYGLPDAFQDRINERQLLEVAPFKYGPFEKQANASFLALHRPTETHTPVRTTPSAPPTLARNEFVWRVHSYLDSLGLCHFCKKHCGNAAGACPGPIDRSRIDIPSGFATPEKPANYVAPRAWSRPTATPGKPTQPPAGRPSTRAASVAGVTDTTPLEAQVSALTLDAAIREDNCWDTYFDDEGCFPSLEPAAVAALEDLDSQLLANEIAKAEQADLADAIAGHSGRA</sequence>
<organism evidence="2 3">
    <name type="scientific">Puccinia graminis f. sp. tritici</name>
    <dbReference type="NCBI Taxonomy" id="56615"/>
    <lineage>
        <taxon>Eukaryota</taxon>
        <taxon>Fungi</taxon>
        <taxon>Dikarya</taxon>
        <taxon>Basidiomycota</taxon>
        <taxon>Pucciniomycotina</taxon>
        <taxon>Pucciniomycetes</taxon>
        <taxon>Pucciniales</taxon>
        <taxon>Pucciniaceae</taxon>
        <taxon>Puccinia</taxon>
    </lineage>
</organism>
<feature type="compositionally biased region" description="Polar residues" evidence="1">
    <location>
        <begin position="65"/>
        <end position="74"/>
    </location>
</feature>
<gene>
    <name evidence="2" type="ORF">PGTUg99_026422</name>
</gene>
<proteinExistence type="predicted"/>
<protein>
    <submittedName>
        <fullName evidence="2">Uncharacterized protein</fullName>
    </submittedName>
</protein>
<name>A0A5B0R8W6_PUCGR</name>
<reference evidence="2 3" key="1">
    <citation type="submission" date="2019-05" db="EMBL/GenBank/DDBJ databases">
        <title>Emergence of the Ug99 lineage of the wheat stem rust pathogen through somatic hybridization.</title>
        <authorList>
            <person name="Li F."/>
            <person name="Upadhyaya N.M."/>
            <person name="Sperschneider J."/>
            <person name="Matny O."/>
            <person name="Nguyen-Phuc H."/>
            <person name="Mago R."/>
            <person name="Raley C."/>
            <person name="Miller M.E."/>
            <person name="Silverstein K.A.T."/>
            <person name="Henningsen E."/>
            <person name="Hirsch C.D."/>
            <person name="Visser B."/>
            <person name="Pretorius Z.A."/>
            <person name="Steffenson B.J."/>
            <person name="Schwessinger B."/>
            <person name="Dodds P.N."/>
            <person name="Figueroa M."/>
        </authorList>
    </citation>
    <scope>NUCLEOTIDE SEQUENCE [LARGE SCALE GENOMIC DNA]</scope>
    <source>
        <strain evidence="2 3">Ug99</strain>
    </source>
</reference>
<feature type="region of interest" description="Disordered" evidence="1">
    <location>
        <begin position="34"/>
        <end position="74"/>
    </location>
</feature>
<evidence type="ECO:0000313" key="2">
    <source>
        <dbReference type="EMBL" id="KAA1121758.1"/>
    </source>
</evidence>
<evidence type="ECO:0000313" key="3">
    <source>
        <dbReference type="Proteomes" id="UP000325313"/>
    </source>
</evidence>
<dbReference type="AlphaFoldDB" id="A0A5B0R8W6"/>
<evidence type="ECO:0000256" key="1">
    <source>
        <dbReference type="SAM" id="MobiDB-lite"/>
    </source>
</evidence>
<comment type="caution">
    <text evidence="2">The sequence shown here is derived from an EMBL/GenBank/DDBJ whole genome shotgun (WGS) entry which is preliminary data.</text>
</comment>
<feature type="compositionally biased region" description="Polar residues" evidence="1">
    <location>
        <begin position="34"/>
        <end position="52"/>
    </location>
</feature>
<feature type="region of interest" description="Disordered" evidence="1">
    <location>
        <begin position="401"/>
        <end position="432"/>
    </location>
</feature>
<dbReference type="Proteomes" id="UP000325313">
    <property type="component" value="Unassembled WGS sequence"/>
</dbReference>